<evidence type="ECO:0000256" key="1">
    <source>
        <dbReference type="SAM" id="MobiDB-lite"/>
    </source>
</evidence>
<protein>
    <recommendedName>
        <fullName evidence="5">Peptidase S24/S26A/S26B/S26C domain-containing protein</fullName>
    </recommendedName>
</protein>
<organism evidence="3 4">
    <name type="scientific">Afipia felis</name>
    <name type="common">Cat scratch disease bacillus</name>
    <dbReference type="NCBI Taxonomy" id="1035"/>
    <lineage>
        <taxon>Bacteria</taxon>
        <taxon>Pseudomonadati</taxon>
        <taxon>Pseudomonadota</taxon>
        <taxon>Alphaproteobacteria</taxon>
        <taxon>Hyphomicrobiales</taxon>
        <taxon>Nitrobacteraceae</taxon>
        <taxon>Afipia</taxon>
    </lineage>
</organism>
<dbReference type="CDD" id="cd06529">
    <property type="entry name" value="S24_LexA-like"/>
    <property type="match status" value="1"/>
</dbReference>
<gene>
    <name evidence="2" type="ORF">NCTC12722_01394</name>
    <name evidence="3" type="ORF">NCTC12722_04125</name>
</gene>
<dbReference type="Proteomes" id="UP000254343">
    <property type="component" value="Unassembled WGS sequence"/>
</dbReference>
<dbReference type="InterPro" id="IPR039418">
    <property type="entry name" value="LexA-like"/>
</dbReference>
<feature type="region of interest" description="Disordered" evidence="1">
    <location>
        <begin position="79"/>
        <end position="98"/>
    </location>
</feature>
<evidence type="ECO:0000313" key="2">
    <source>
        <dbReference type="EMBL" id="SUU84207.1"/>
    </source>
</evidence>
<evidence type="ECO:0008006" key="5">
    <source>
        <dbReference type="Google" id="ProtNLM"/>
    </source>
</evidence>
<dbReference type="InterPro" id="IPR036286">
    <property type="entry name" value="LexA/Signal_pep-like_sf"/>
</dbReference>
<evidence type="ECO:0000313" key="4">
    <source>
        <dbReference type="Proteomes" id="UP000254343"/>
    </source>
</evidence>
<sequence>MGRRPKSLVVDALRNAQLNWLDKLEQATGETATAIARRAELDPSTLTRFKKAGKGTLSTMTISQIAAAWEVEAGAEVRGGVEPPGLSEEAEPYNAPETGSDIDTAIRALTAGRNNCDPWRLRSHSLEAIGYLPGDIVLVDLSATPRDGDAVLATVVDFELMKSVTVWRRYRQSGDLGVLVSASYDHDTGEPLLVNGKSVQIRGVLLPHRLRPVNKAA</sequence>
<dbReference type="EMBL" id="UIGB01000001">
    <property type="protein sequence ID" value="SUU84207.1"/>
    <property type="molecule type" value="Genomic_DNA"/>
</dbReference>
<dbReference type="EMBL" id="UIGB01000003">
    <property type="protein sequence ID" value="SUW28235.1"/>
    <property type="molecule type" value="Genomic_DNA"/>
</dbReference>
<proteinExistence type="predicted"/>
<name>A0A381AYT1_AFIFE</name>
<dbReference type="OrthoDB" id="8101354at2"/>
<dbReference type="Gene3D" id="2.10.109.10">
    <property type="entry name" value="Umud Fragment, subunit A"/>
    <property type="match status" value="1"/>
</dbReference>
<accession>A0A381AYT1</accession>
<evidence type="ECO:0000313" key="3">
    <source>
        <dbReference type="EMBL" id="SUW28235.1"/>
    </source>
</evidence>
<dbReference type="SUPFAM" id="SSF51306">
    <property type="entry name" value="LexA/Signal peptidase"/>
    <property type="match status" value="1"/>
</dbReference>
<dbReference type="RefSeq" id="WP_002719074.1">
    <property type="nucleotide sequence ID" value="NZ_UFSI01000001.1"/>
</dbReference>
<reference evidence="3 4" key="1">
    <citation type="submission" date="2018-06" db="EMBL/GenBank/DDBJ databases">
        <authorList>
            <consortium name="Pathogen Informatics"/>
            <person name="Doyle S."/>
        </authorList>
    </citation>
    <scope>NUCLEOTIDE SEQUENCE [LARGE SCALE GENOMIC DNA]</scope>
    <source>
        <strain evidence="3 4">NCTC12722</strain>
    </source>
</reference>
<dbReference type="AlphaFoldDB" id="A0A381AYT1"/>